<reference evidence="3" key="2">
    <citation type="submission" date="2023-05" db="EMBL/GenBank/DDBJ databases">
        <authorList>
            <consortium name="Lawrence Berkeley National Laboratory"/>
            <person name="Steindorff A."/>
            <person name="Hensen N."/>
            <person name="Bonometti L."/>
            <person name="Westerberg I."/>
            <person name="Brannstrom I.O."/>
            <person name="Guillou S."/>
            <person name="Cros-Aarteil S."/>
            <person name="Calhoun S."/>
            <person name="Haridas S."/>
            <person name="Kuo A."/>
            <person name="Mondo S."/>
            <person name="Pangilinan J."/>
            <person name="Riley R."/>
            <person name="Labutti K."/>
            <person name="Andreopoulos B."/>
            <person name="Lipzen A."/>
            <person name="Chen C."/>
            <person name="Yanf M."/>
            <person name="Daum C."/>
            <person name="Ng V."/>
            <person name="Clum A."/>
            <person name="Ohm R."/>
            <person name="Martin F."/>
            <person name="Silar P."/>
            <person name="Natvig D."/>
            <person name="Lalanne C."/>
            <person name="Gautier V."/>
            <person name="Ament-Velasquez S.L."/>
            <person name="Kruys A."/>
            <person name="Hutchinson M.I."/>
            <person name="Powell A.J."/>
            <person name="Barry K."/>
            <person name="Miller A.N."/>
            <person name="Grigoriev I.V."/>
            <person name="Debuchy R."/>
            <person name="Gladieux P."/>
            <person name="Thoren M.H."/>
            <person name="Johannesson H."/>
        </authorList>
    </citation>
    <scope>NUCLEOTIDE SEQUENCE</scope>
    <source>
        <strain evidence="3">CBS 359.72</strain>
    </source>
</reference>
<protein>
    <submittedName>
        <fullName evidence="3">Uncharacterized protein</fullName>
    </submittedName>
</protein>
<dbReference type="PANTHER" id="PTHR42055">
    <property type="entry name" value="YALI0E03476P"/>
    <property type="match status" value="1"/>
</dbReference>
<keyword evidence="2" id="KW-0812">Transmembrane</keyword>
<evidence type="ECO:0000256" key="1">
    <source>
        <dbReference type="SAM" id="MobiDB-lite"/>
    </source>
</evidence>
<feature type="compositionally biased region" description="Basic and acidic residues" evidence="1">
    <location>
        <begin position="691"/>
        <end position="700"/>
    </location>
</feature>
<keyword evidence="2" id="KW-1133">Transmembrane helix</keyword>
<name>A0AAN7HK52_9PEZI</name>
<proteinExistence type="predicted"/>
<comment type="caution">
    <text evidence="3">The sequence shown here is derived from an EMBL/GenBank/DDBJ whole genome shotgun (WGS) entry which is preliminary data.</text>
</comment>
<accession>A0AAN7HK52</accession>
<reference evidence="3" key="1">
    <citation type="journal article" date="2023" name="Mol. Phylogenet. Evol.">
        <title>Genome-scale phylogeny and comparative genomics of the fungal order Sordariales.</title>
        <authorList>
            <person name="Hensen N."/>
            <person name="Bonometti L."/>
            <person name="Westerberg I."/>
            <person name="Brannstrom I.O."/>
            <person name="Guillou S."/>
            <person name="Cros-Aarteil S."/>
            <person name="Calhoun S."/>
            <person name="Haridas S."/>
            <person name="Kuo A."/>
            <person name="Mondo S."/>
            <person name="Pangilinan J."/>
            <person name="Riley R."/>
            <person name="LaButti K."/>
            <person name="Andreopoulos B."/>
            <person name="Lipzen A."/>
            <person name="Chen C."/>
            <person name="Yan M."/>
            <person name="Daum C."/>
            <person name="Ng V."/>
            <person name="Clum A."/>
            <person name="Steindorff A."/>
            <person name="Ohm R.A."/>
            <person name="Martin F."/>
            <person name="Silar P."/>
            <person name="Natvig D.O."/>
            <person name="Lalanne C."/>
            <person name="Gautier V."/>
            <person name="Ament-Velasquez S.L."/>
            <person name="Kruys A."/>
            <person name="Hutchinson M.I."/>
            <person name="Powell A.J."/>
            <person name="Barry K."/>
            <person name="Miller A.N."/>
            <person name="Grigoriev I.V."/>
            <person name="Debuchy R."/>
            <person name="Gladieux P."/>
            <person name="Hiltunen Thoren M."/>
            <person name="Johannesson H."/>
        </authorList>
    </citation>
    <scope>NUCLEOTIDE SEQUENCE</scope>
    <source>
        <strain evidence="3">CBS 359.72</strain>
    </source>
</reference>
<gene>
    <name evidence="3" type="ORF">C7999DRAFT_40209</name>
</gene>
<dbReference type="EMBL" id="MU857635">
    <property type="protein sequence ID" value="KAK4248582.1"/>
    <property type="molecule type" value="Genomic_DNA"/>
</dbReference>
<evidence type="ECO:0000313" key="4">
    <source>
        <dbReference type="Proteomes" id="UP001303647"/>
    </source>
</evidence>
<feature type="region of interest" description="Disordered" evidence="1">
    <location>
        <begin position="657"/>
        <end position="700"/>
    </location>
</feature>
<feature type="region of interest" description="Disordered" evidence="1">
    <location>
        <begin position="470"/>
        <end position="495"/>
    </location>
</feature>
<feature type="region of interest" description="Disordered" evidence="1">
    <location>
        <begin position="532"/>
        <end position="559"/>
    </location>
</feature>
<organism evidence="3 4">
    <name type="scientific">Corynascus novoguineensis</name>
    <dbReference type="NCBI Taxonomy" id="1126955"/>
    <lineage>
        <taxon>Eukaryota</taxon>
        <taxon>Fungi</taxon>
        <taxon>Dikarya</taxon>
        <taxon>Ascomycota</taxon>
        <taxon>Pezizomycotina</taxon>
        <taxon>Sordariomycetes</taxon>
        <taxon>Sordariomycetidae</taxon>
        <taxon>Sordariales</taxon>
        <taxon>Chaetomiaceae</taxon>
        <taxon>Corynascus</taxon>
    </lineage>
</organism>
<keyword evidence="2" id="KW-0472">Membrane</keyword>
<evidence type="ECO:0000256" key="2">
    <source>
        <dbReference type="SAM" id="Phobius"/>
    </source>
</evidence>
<dbReference type="PANTHER" id="PTHR42055:SF1">
    <property type="entry name" value="YALI0E03476P"/>
    <property type="match status" value="1"/>
</dbReference>
<evidence type="ECO:0000313" key="3">
    <source>
        <dbReference type="EMBL" id="KAK4248582.1"/>
    </source>
</evidence>
<keyword evidence="4" id="KW-1185">Reference proteome</keyword>
<dbReference type="AlphaFoldDB" id="A0AAN7HK52"/>
<dbReference type="Proteomes" id="UP001303647">
    <property type="component" value="Unassembled WGS sequence"/>
</dbReference>
<sequence length="700" mass="77375">MPKQYVVCGRPVPRLGTRHISLLLVGLALFAVFSLLWTLPGAIPATPSLRAAGNRFSVPKSFKSPWMNRLNPFKQPAHPPRVQKGDTDGDSVWYANWNWLLMPFSSSVTLDENRALLPVLKDRTPIYCYYDNTIEQDDPNRDAESDLLLAWRRAWWAQGFRPIILSSAEAINNPLYEEVQKLEGLTPALKTDLMRWLAWGNMGDGLLAHHLLFPMGPHDDPSLTYLRRGEFPRLTRFKDLDDGLFVGTMGEVTAVIRTVMDNPESKKAEGVVEAVESAKDGGWFTLDDAPKSLAYYSKSKVEATYPKVGRAIAASHAAGTRSLTQLINSHLHLTWQSIFTNGISVVKPLPHHTTYLITPAYELAQRLAHCPESPLPDTCPPNRPNCRPCDDSKPMKISTPSSYSPANTLYTIGTVPHPYTISTLNHLKTQLSIAWIRRESPRDAWITSLTSSLFEDSMSTTPRLIRFKEAVASDETSPAEAKGKEKGSKGGDGVSGGAYRSMWLPAEQPIPEDLDWHFGFVLPDRASYADDGNAAGIQQLGPPIPLHSPQDGPHPTESDLAFEPALFSRAQAIVLSSSSSSSHSRIPDLLKSSISKESAQKQQPVAVTKEDLALRDAVEAWNLADTEAWRFARAYLARSSLERRTWEDDEARYAGGVGTEKAAIRTSDKGGGGSNDDRARKGSAAKGKGGRVWDRWMDRD</sequence>
<feature type="transmembrane region" description="Helical" evidence="2">
    <location>
        <begin position="20"/>
        <end position="39"/>
    </location>
</feature>